<dbReference type="PANTHER" id="PTHR43095">
    <property type="entry name" value="SUGAR KINASE"/>
    <property type="match status" value="1"/>
</dbReference>
<reference evidence="6 7" key="1">
    <citation type="submission" date="2016-10" db="EMBL/GenBank/DDBJ databases">
        <authorList>
            <person name="de Groot N.N."/>
        </authorList>
    </citation>
    <scope>NUCLEOTIDE SEQUENCE [LARGE SCALE GENOMIC DNA]</scope>
    <source>
        <strain evidence="6 7">S137</strain>
    </source>
</reference>
<name>A0A1H0UPT6_SELRU</name>
<dbReference type="AlphaFoldDB" id="A0A1H0UPT6"/>
<protein>
    <submittedName>
        <fullName evidence="6">L-ribulokinase</fullName>
    </submittedName>
</protein>
<dbReference type="RefSeq" id="WP_074573296.1">
    <property type="nucleotide sequence ID" value="NZ_FNJQ01000036.1"/>
</dbReference>
<comment type="similarity">
    <text evidence="1">Belongs to the FGGY kinase family.</text>
</comment>
<feature type="domain" description="Carbohydrate kinase FGGY C-terminal" evidence="5">
    <location>
        <begin position="277"/>
        <end position="475"/>
    </location>
</feature>
<sequence>MDLVKNAASIESGATALGVELGSTRIKAVLVNEDCETLASASFEWENQLVDGIWTYEMSEAWKGIQTCFAELAADVKSRYHVTLSKIGSIGISAMMHGYLPFDKEGRQLAPFRTWRNNITGEAADKLTEKLSFNIPQRWSIAHLYQAILNGEEHVKDIDFLTTLAGYIHWQLCGEKVLGVGDASGMFPIDEATGNYDASMVKIFSELPEVAAYPWKLTAILPKSLRAGTEAGHLTDAGARLLDPSGTLQAGALMAPPEGDAGTGMVSTNSVRKRTGNISVGTSAFSMNVLDEPLKEVHRDIDIVTTPDGANVAMVHVNNCSSDINAWVNMFGEFAKAIGHEQTPAKLYSTLFNTVQGADKDAGGLVNYSCLSGENITQVEAGRPLFVRTPHSHMGLGNFMLAQLYGAFAPLKIGMDVLIKDEGVKTDVMVAQGGLFKTPVIAQQVLSDSLGIPITVMETASEGGPWGMAVLAIYAKDNAGKDSLPDFLDTKVFKNPQSTTLTPNAEGVEGCKEFIAAYQDGLPLEQEAGKLVADK</sequence>
<evidence type="ECO:0000256" key="3">
    <source>
        <dbReference type="ARBA" id="ARBA00022777"/>
    </source>
</evidence>
<dbReference type="Pfam" id="PF02782">
    <property type="entry name" value="FGGY_C"/>
    <property type="match status" value="1"/>
</dbReference>
<feature type="domain" description="Carbohydrate kinase FGGY N-terminal" evidence="4">
    <location>
        <begin position="16"/>
        <end position="234"/>
    </location>
</feature>
<organism evidence="6 7">
    <name type="scientific">Selenomonas ruminantium</name>
    <dbReference type="NCBI Taxonomy" id="971"/>
    <lineage>
        <taxon>Bacteria</taxon>
        <taxon>Bacillati</taxon>
        <taxon>Bacillota</taxon>
        <taxon>Negativicutes</taxon>
        <taxon>Selenomonadales</taxon>
        <taxon>Selenomonadaceae</taxon>
        <taxon>Selenomonas</taxon>
    </lineage>
</organism>
<evidence type="ECO:0000259" key="5">
    <source>
        <dbReference type="Pfam" id="PF02782"/>
    </source>
</evidence>
<evidence type="ECO:0000313" key="6">
    <source>
        <dbReference type="EMBL" id="SDP68209.1"/>
    </source>
</evidence>
<dbReference type="Gene3D" id="3.30.420.40">
    <property type="match status" value="2"/>
</dbReference>
<keyword evidence="3 6" id="KW-0418">Kinase</keyword>
<dbReference type="Pfam" id="PF00370">
    <property type="entry name" value="FGGY_N"/>
    <property type="match status" value="1"/>
</dbReference>
<dbReference type="SUPFAM" id="SSF53067">
    <property type="entry name" value="Actin-like ATPase domain"/>
    <property type="match status" value="2"/>
</dbReference>
<dbReference type="InterPro" id="IPR018484">
    <property type="entry name" value="FGGY_N"/>
</dbReference>
<dbReference type="InterPro" id="IPR043129">
    <property type="entry name" value="ATPase_NBD"/>
</dbReference>
<proteinExistence type="inferred from homology"/>
<dbReference type="Proteomes" id="UP000182412">
    <property type="component" value="Unassembled WGS sequence"/>
</dbReference>
<accession>A0A1H0UPT6</accession>
<dbReference type="GO" id="GO:0005975">
    <property type="term" value="P:carbohydrate metabolic process"/>
    <property type="evidence" value="ECO:0007669"/>
    <property type="project" value="InterPro"/>
</dbReference>
<dbReference type="InterPro" id="IPR050406">
    <property type="entry name" value="FGGY_Carb_Kinase"/>
</dbReference>
<dbReference type="CDD" id="cd07809">
    <property type="entry name" value="ASKHA_NBD_FGGY_BaXK-like"/>
    <property type="match status" value="1"/>
</dbReference>
<dbReference type="InterPro" id="IPR018485">
    <property type="entry name" value="FGGY_C"/>
</dbReference>
<dbReference type="EMBL" id="FNJQ01000036">
    <property type="protein sequence ID" value="SDP68209.1"/>
    <property type="molecule type" value="Genomic_DNA"/>
</dbReference>
<evidence type="ECO:0000256" key="1">
    <source>
        <dbReference type="ARBA" id="ARBA00009156"/>
    </source>
</evidence>
<evidence type="ECO:0000313" key="7">
    <source>
        <dbReference type="Proteomes" id="UP000182412"/>
    </source>
</evidence>
<dbReference type="OrthoDB" id="9760563at2"/>
<gene>
    <name evidence="6" type="ORF">SAMN05216366_13620</name>
</gene>
<evidence type="ECO:0000256" key="2">
    <source>
        <dbReference type="ARBA" id="ARBA00022679"/>
    </source>
</evidence>
<keyword evidence="2" id="KW-0808">Transferase</keyword>
<dbReference type="PANTHER" id="PTHR43095:SF5">
    <property type="entry name" value="XYLULOSE KINASE"/>
    <property type="match status" value="1"/>
</dbReference>
<evidence type="ECO:0000259" key="4">
    <source>
        <dbReference type="Pfam" id="PF00370"/>
    </source>
</evidence>
<dbReference type="GO" id="GO:0016301">
    <property type="term" value="F:kinase activity"/>
    <property type="evidence" value="ECO:0007669"/>
    <property type="project" value="UniProtKB-KW"/>
</dbReference>